<reference evidence="1 2" key="1">
    <citation type="journal article" date="2019" name="Nat. Ecol. Evol.">
        <title>Megaphylogeny resolves global patterns of mushroom evolution.</title>
        <authorList>
            <person name="Varga T."/>
            <person name="Krizsan K."/>
            <person name="Foldi C."/>
            <person name="Dima B."/>
            <person name="Sanchez-Garcia M."/>
            <person name="Sanchez-Ramirez S."/>
            <person name="Szollosi G.J."/>
            <person name="Szarkandi J.G."/>
            <person name="Papp V."/>
            <person name="Albert L."/>
            <person name="Andreopoulos W."/>
            <person name="Angelini C."/>
            <person name="Antonin V."/>
            <person name="Barry K.W."/>
            <person name="Bougher N.L."/>
            <person name="Buchanan P."/>
            <person name="Buyck B."/>
            <person name="Bense V."/>
            <person name="Catcheside P."/>
            <person name="Chovatia M."/>
            <person name="Cooper J."/>
            <person name="Damon W."/>
            <person name="Desjardin D."/>
            <person name="Finy P."/>
            <person name="Geml J."/>
            <person name="Haridas S."/>
            <person name="Hughes K."/>
            <person name="Justo A."/>
            <person name="Karasinski D."/>
            <person name="Kautmanova I."/>
            <person name="Kiss B."/>
            <person name="Kocsube S."/>
            <person name="Kotiranta H."/>
            <person name="LaButti K.M."/>
            <person name="Lechner B.E."/>
            <person name="Liimatainen K."/>
            <person name="Lipzen A."/>
            <person name="Lukacs Z."/>
            <person name="Mihaltcheva S."/>
            <person name="Morgado L.N."/>
            <person name="Niskanen T."/>
            <person name="Noordeloos M.E."/>
            <person name="Ohm R.A."/>
            <person name="Ortiz-Santana B."/>
            <person name="Ovrebo C."/>
            <person name="Racz N."/>
            <person name="Riley R."/>
            <person name="Savchenko A."/>
            <person name="Shiryaev A."/>
            <person name="Soop K."/>
            <person name="Spirin V."/>
            <person name="Szebenyi C."/>
            <person name="Tomsovsky M."/>
            <person name="Tulloss R.E."/>
            <person name="Uehling J."/>
            <person name="Grigoriev I.V."/>
            <person name="Vagvolgyi C."/>
            <person name="Papp T."/>
            <person name="Martin F.M."/>
            <person name="Miettinen O."/>
            <person name="Hibbett D.S."/>
            <person name="Nagy L.G."/>
        </authorList>
    </citation>
    <scope>NUCLEOTIDE SEQUENCE [LARGE SCALE GENOMIC DNA]</scope>
    <source>
        <strain evidence="1 2">CBS 166.37</strain>
    </source>
</reference>
<dbReference type="GO" id="GO:0004867">
    <property type="term" value="F:serine-type endopeptidase inhibitor activity"/>
    <property type="evidence" value="ECO:0007669"/>
    <property type="project" value="InterPro"/>
</dbReference>
<dbReference type="AlphaFoldDB" id="A0A5C3LE23"/>
<dbReference type="EMBL" id="ML214049">
    <property type="protein sequence ID" value="TFK31010.1"/>
    <property type="molecule type" value="Genomic_DNA"/>
</dbReference>
<accession>A0A5C3LE23</accession>
<evidence type="ECO:0000313" key="2">
    <source>
        <dbReference type="Proteomes" id="UP000308652"/>
    </source>
</evidence>
<dbReference type="STRING" id="68775.A0A5C3LE23"/>
<dbReference type="Gene3D" id="2.80.10.50">
    <property type="match status" value="1"/>
</dbReference>
<keyword evidence="2" id="KW-1185">Reference proteome</keyword>
<sequence>MTSLTSGHYIIRNVSKADGSVGRNLAEDKSLNPKKIVSLPSSIQAEAWIIEELPNGNYKLRARGSPTGARDGKVYAFLTENGDEWKVTRRENHGRNVFTIEEANGSNGWVLNSNEEYSQIECKPLTATKSFPPQFPSTELWSIVEENDAD</sequence>
<dbReference type="Proteomes" id="UP000308652">
    <property type="component" value="Unassembled WGS sequence"/>
</dbReference>
<dbReference type="InterPro" id="IPR031755">
    <property type="entry name" value="Inhibitor_I66"/>
</dbReference>
<organism evidence="1 2">
    <name type="scientific">Crucibulum laeve</name>
    <dbReference type="NCBI Taxonomy" id="68775"/>
    <lineage>
        <taxon>Eukaryota</taxon>
        <taxon>Fungi</taxon>
        <taxon>Dikarya</taxon>
        <taxon>Basidiomycota</taxon>
        <taxon>Agaricomycotina</taxon>
        <taxon>Agaricomycetes</taxon>
        <taxon>Agaricomycetidae</taxon>
        <taxon>Agaricales</taxon>
        <taxon>Agaricineae</taxon>
        <taxon>Nidulariaceae</taxon>
        <taxon>Crucibulum</taxon>
    </lineage>
</organism>
<name>A0A5C3LE23_9AGAR</name>
<protein>
    <recommendedName>
        <fullName evidence="3">Ricin B lectin domain-containing protein</fullName>
    </recommendedName>
</protein>
<dbReference type="OrthoDB" id="3439489at2759"/>
<dbReference type="CDD" id="cd23428">
    <property type="entry name" value="beta-trefoil_Ricin_SPI"/>
    <property type="match status" value="1"/>
</dbReference>
<evidence type="ECO:0000313" key="1">
    <source>
        <dbReference type="EMBL" id="TFK31010.1"/>
    </source>
</evidence>
<dbReference type="Pfam" id="PF16850">
    <property type="entry name" value="Inhibitor_I66"/>
    <property type="match status" value="1"/>
</dbReference>
<evidence type="ECO:0008006" key="3">
    <source>
        <dbReference type="Google" id="ProtNLM"/>
    </source>
</evidence>
<proteinExistence type="predicted"/>
<gene>
    <name evidence="1" type="ORF">BDQ12DRAFT_730025</name>
</gene>